<accession>A0A5M9K784</accession>
<dbReference type="InterPro" id="IPR000941">
    <property type="entry name" value="Enolase"/>
</dbReference>
<dbReference type="GO" id="GO:0000015">
    <property type="term" value="C:phosphopyruvate hydratase complex"/>
    <property type="evidence" value="ECO:0007669"/>
    <property type="project" value="InterPro"/>
</dbReference>
<dbReference type="PANTHER" id="PTHR11902:SF1">
    <property type="entry name" value="ENOLASE"/>
    <property type="match status" value="1"/>
</dbReference>
<reference evidence="9 10" key="1">
    <citation type="submission" date="2019-06" db="EMBL/GenBank/DDBJ databases">
        <title>Genome Sequence of the Brown Rot Fungal Pathogen Monilinia fructicola.</title>
        <authorList>
            <person name="De Miccolis Angelini R.M."/>
            <person name="Landi L."/>
            <person name="Abate D."/>
            <person name="Pollastro S."/>
            <person name="Romanazzi G."/>
            <person name="Faretra F."/>
        </authorList>
    </citation>
    <scope>NUCLEOTIDE SEQUENCE [LARGE SCALE GENOMIC DNA]</scope>
    <source>
        <strain evidence="9 10">Mfrc123</strain>
    </source>
</reference>
<dbReference type="EMBL" id="VICG01000001">
    <property type="protein sequence ID" value="KAA8576373.1"/>
    <property type="molecule type" value="Genomic_DNA"/>
</dbReference>
<dbReference type="GO" id="GO:0000287">
    <property type="term" value="F:magnesium ion binding"/>
    <property type="evidence" value="ECO:0007669"/>
    <property type="project" value="InterPro"/>
</dbReference>
<organism evidence="9 10">
    <name type="scientific">Monilinia fructicola</name>
    <name type="common">Brown rot fungus</name>
    <name type="synonym">Ciboria fructicola</name>
    <dbReference type="NCBI Taxonomy" id="38448"/>
    <lineage>
        <taxon>Eukaryota</taxon>
        <taxon>Fungi</taxon>
        <taxon>Dikarya</taxon>
        <taxon>Ascomycota</taxon>
        <taxon>Pezizomycotina</taxon>
        <taxon>Leotiomycetes</taxon>
        <taxon>Helotiales</taxon>
        <taxon>Sclerotiniaceae</taxon>
        <taxon>Monilinia</taxon>
    </lineage>
</organism>
<dbReference type="Gene3D" id="3.30.390.10">
    <property type="entry name" value="Enolase-like, N-terminal domain"/>
    <property type="match status" value="1"/>
</dbReference>
<dbReference type="GO" id="GO:0006096">
    <property type="term" value="P:glycolytic process"/>
    <property type="evidence" value="ECO:0007669"/>
    <property type="project" value="UniProtKB-UniPathway"/>
</dbReference>
<evidence type="ECO:0000256" key="1">
    <source>
        <dbReference type="ARBA" id="ARBA00001946"/>
    </source>
</evidence>
<dbReference type="EC" id="4.2.1.11" evidence="4"/>
<name>A0A5M9K784_MONFR</name>
<dbReference type="InterPro" id="IPR020810">
    <property type="entry name" value="Enolase_C"/>
</dbReference>
<dbReference type="GO" id="GO:0004634">
    <property type="term" value="F:phosphopyruvate hydratase activity"/>
    <property type="evidence" value="ECO:0007669"/>
    <property type="project" value="UniProtKB-EC"/>
</dbReference>
<evidence type="ECO:0000256" key="5">
    <source>
        <dbReference type="ARBA" id="ARBA00023152"/>
    </source>
</evidence>
<dbReference type="PANTHER" id="PTHR11902">
    <property type="entry name" value="ENOLASE"/>
    <property type="match status" value="1"/>
</dbReference>
<gene>
    <name evidence="9" type="ORF">EYC84_006505</name>
</gene>
<dbReference type="SMART" id="SM01192">
    <property type="entry name" value="Enolase_C"/>
    <property type="match status" value="1"/>
</dbReference>
<evidence type="ECO:0000256" key="6">
    <source>
        <dbReference type="ARBA" id="ARBA00023239"/>
    </source>
</evidence>
<dbReference type="Pfam" id="PF00113">
    <property type="entry name" value="Enolase_C"/>
    <property type="match status" value="1"/>
</dbReference>
<comment type="caution">
    <text evidence="9">The sequence shown here is derived from an EMBL/GenBank/DDBJ whole genome shotgun (WGS) entry which is preliminary data.</text>
</comment>
<evidence type="ECO:0000313" key="10">
    <source>
        <dbReference type="Proteomes" id="UP000322873"/>
    </source>
</evidence>
<dbReference type="SUPFAM" id="SSF54826">
    <property type="entry name" value="Enolase N-terminal domain-like"/>
    <property type="match status" value="1"/>
</dbReference>
<evidence type="ECO:0000256" key="2">
    <source>
        <dbReference type="ARBA" id="ARBA00005031"/>
    </source>
</evidence>
<dbReference type="SUPFAM" id="SSF51604">
    <property type="entry name" value="Enolase C-terminal domain-like"/>
    <property type="match status" value="1"/>
</dbReference>
<dbReference type="Proteomes" id="UP000322873">
    <property type="component" value="Unassembled WGS sequence"/>
</dbReference>
<sequence length="257" mass="29620">MGREGTTHWHLAFGTLFFEKPDQTSRNLSNHQEKDQESNMAITKIHARSVYDSRGNPTVEVDVVTRLVSTVPLSHLVLPLVNMRPLSSVMETRTSGWKGWYPTLRPRFRSCWNQEALRSPVPFMNVLNGGSHAGGRLAFQEFMIVTLRKHGAEVYQKLKSLAKKKYGQSAVTSETRVVLHQIFKPPRRLLSSSPRLLRLLIHWKDEHRYGLDHYAELADQYKTLAKKYPIVSIEDHSLRMTGSLELLLQVFRFPNCR</sequence>
<feature type="domain" description="Enolase C-terminal TIM barrel" evidence="8">
    <location>
        <begin position="116"/>
        <end position="253"/>
    </location>
</feature>
<evidence type="ECO:0000313" key="9">
    <source>
        <dbReference type="EMBL" id="KAA8576373.1"/>
    </source>
</evidence>
<evidence type="ECO:0000259" key="8">
    <source>
        <dbReference type="SMART" id="SM01192"/>
    </source>
</evidence>
<proteinExistence type="inferred from homology"/>
<comment type="similarity">
    <text evidence="3">Belongs to the enolase family.</text>
</comment>
<comment type="pathway">
    <text evidence="2">Carbohydrate degradation; glycolysis; pyruvate from D-glyceraldehyde 3-phosphate: step 4/5.</text>
</comment>
<evidence type="ECO:0000256" key="7">
    <source>
        <dbReference type="ARBA" id="ARBA00031125"/>
    </source>
</evidence>
<keyword evidence="6" id="KW-0456">Lyase</keyword>
<dbReference type="AlphaFoldDB" id="A0A5M9K784"/>
<keyword evidence="5" id="KW-0324">Glycolysis</keyword>
<comment type="cofactor">
    <cofactor evidence="1">
        <name>Mg(2+)</name>
        <dbReference type="ChEBI" id="CHEBI:18420"/>
    </cofactor>
</comment>
<evidence type="ECO:0000256" key="3">
    <source>
        <dbReference type="ARBA" id="ARBA00009604"/>
    </source>
</evidence>
<dbReference type="Gene3D" id="3.20.20.120">
    <property type="entry name" value="Enolase-like C-terminal domain"/>
    <property type="match status" value="1"/>
</dbReference>
<keyword evidence="10" id="KW-1185">Reference proteome</keyword>
<evidence type="ECO:0000256" key="4">
    <source>
        <dbReference type="ARBA" id="ARBA00012058"/>
    </source>
</evidence>
<protein>
    <recommendedName>
        <fullName evidence="4">phosphopyruvate hydratase</fullName>
        <ecNumber evidence="4">4.2.1.11</ecNumber>
    </recommendedName>
    <alternativeName>
        <fullName evidence="7">2-phospho-D-glycerate hydro-lyase</fullName>
    </alternativeName>
</protein>
<dbReference type="InterPro" id="IPR036849">
    <property type="entry name" value="Enolase-like_C_sf"/>
</dbReference>
<dbReference type="UniPathway" id="UPA00109">
    <property type="reaction ID" value="UER00187"/>
</dbReference>
<dbReference type="VEuPathDB" id="FungiDB:MFRU_009g02530"/>
<dbReference type="InterPro" id="IPR029017">
    <property type="entry name" value="Enolase-like_N"/>
</dbReference>